<gene>
    <name evidence="1" type="ORF">SDC9_07420</name>
</gene>
<proteinExistence type="predicted"/>
<protein>
    <submittedName>
        <fullName evidence="1">Uncharacterized protein</fullName>
    </submittedName>
</protein>
<dbReference type="EMBL" id="VSSQ01000016">
    <property type="protein sequence ID" value="MPL61831.1"/>
    <property type="molecule type" value="Genomic_DNA"/>
</dbReference>
<accession>A0A644T7E6</accession>
<sequence length="166" mass="19206">MINVTTEQLFSTDLRLYRMLKEAKEEGNIVLKNFTLSGPDEQKLQEEDYGLFIGETSTKESKKANKTNIFDVNVVLTVSSKDTDYSKAKTQIDICTKEVIKLIMKNNDLSFTYKGFNQSQMVISSEYDCKFRKTILSFQESYDWEYEDDIDYTVLFGGVEINGEEE</sequence>
<evidence type="ECO:0000313" key="1">
    <source>
        <dbReference type="EMBL" id="MPL61831.1"/>
    </source>
</evidence>
<dbReference type="AlphaFoldDB" id="A0A644T7E6"/>
<name>A0A644T7E6_9ZZZZ</name>
<reference evidence="1" key="1">
    <citation type="submission" date="2019-08" db="EMBL/GenBank/DDBJ databases">
        <authorList>
            <person name="Kucharzyk K."/>
            <person name="Murdoch R.W."/>
            <person name="Higgins S."/>
            <person name="Loffler F."/>
        </authorList>
    </citation>
    <scope>NUCLEOTIDE SEQUENCE</scope>
</reference>
<comment type="caution">
    <text evidence="1">The sequence shown here is derived from an EMBL/GenBank/DDBJ whole genome shotgun (WGS) entry which is preliminary data.</text>
</comment>
<organism evidence="1">
    <name type="scientific">bioreactor metagenome</name>
    <dbReference type="NCBI Taxonomy" id="1076179"/>
    <lineage>
        <taxon>unclassified sequences</taxon>
        <taxon>metagenomes</taxon>
        <taxon>ecological metagenomes</taxon>
    </lineage>
</organism>